<evidence type="ECO:0000313" key="2">
    <source>
        <dbReference type="EMBL" id="KAH8107925.1"/>
    </source>
</evidence>
<keyword evidence="3" id="KW-1185">Reference proteome</keyword>
<gene>
    <name evidence="2" type="ORF">BXZ70DRAFT_1003347</name>
</gene>
<name>A0A8K0V036_9AGAR</name>
<evidence type="ECO:0000313" key="3">
    <source>
        <dbReference type="Proteomes" id="UP000813824"/>
    </source>
</evidence>
<feature type="region of interest" description="Disordered" evidence="1">
    <location>
        <begin position="750"/>
        <end position="772"/>
    </location>
</feature>
<dbReference type="EMBL" id="JAEVFJ010000001">
    <property type="protein sequence ID" value="KAH8107925.1"/>
    <property type="molecule type" value="Genomic_DNA"/>
</dbReference>
<feature type="region of interest" description="Disordered" evidence="1">
    <location>
        <begin position="318"/>
        <end position="338"/>
    </location>
</feature>
<proteinExistence type="predicted"/>
<reference evidence="2" key="1">
    <citation type="journal article" date="2021" name="New Phytol.">
        <title>Evolutionary innovations through gain and loss of genes in the ectomycorrhizal Boletales.</title>
        <authorList>
            <person name="Wu G."/>
            <person name="Miyauchi S."/>
            <person name="Morin E."/>
            <person name="Kuo A."/>
            <person name="Drula E."/>
            <person name="Varga T."/>
            <person name="Kohler A."/>
            <person name="Feng B."/>
            <person name="Cao Y."/>
            <person name="Lipzen A."/>
            <person name="Daum C."/>
            <person name="Hundley H."/>
            <person name="Pangilinan J."/>
            <person name="Johnson J."/>
            <person name="Barry K."/>
            <person name="LaButti K."/>
            <person name="Ng V."/>
            <person name="Ahrendt S."/>
            <person name="Min B."/>
            <person name="Choi I.G."/>
            <person name="Park H."/>
            <person name="Plett J.M."/>
            <person name="Magnuson J."/>
            <person name="Spatafora J.W."/>
            <person name="Nagy L.G."/>
            <person name="Henrissat B."/>
            <person name="Grigoriev I.V."/>
            <person name="Yang Z.L."/>
            <person name="Xu J."/>
            <person name="Martin F.M."/>
        </authorList>
    </citation>
    <scope>NUCLEOTIDE SEQUENCE</scope>
    <source>
        <strain evidence="2">KKN 215</strain>
    </source>
</reference>
<sequence length="772" mass="87006">MFPTNMASGRPKPPKNSIIMDTDTIVYTDPMSVTPDNTEPPIKTLMGTIVGLLDDSQKDRVLSAPDSVLSFATFHPLAASGRTDEDRKLSARTQLEHAKRIVIETFVSGETFWRYVPRARGVNSVGDEGTFPRVVLVCGQQILMGQEQWDIYKLDSFYDCYIPSDGTQSTITPNKGKEKGPSGPSDASSQASSSSTFTKRSFSASDADSPVHRAAKQRRAYVESDDEDEDEVADIVESMVAGPSVQERKSDMYKARAARREKLASTQKSRHHTLTAELEAELIDLTMDDIDDVPPAAPATSYKHVMNEEDYHIPRRAKVPRLSPGPRVPLMKPPGQRRNGLTKAWQKYLGRQDDARKYRDQELNQAIAEDAQAYPFSGQPFDRDPPTNGFFHSRGPPAPEYNDSDPGDPVPLEEKIRRMREINQKEAAAVERRKAQEAAQRAHAEAERVKAEAERARAEAEQHMTGEQRRQRDEDETRTRWANAKQRIRTAHPSWSLGRWTTDRALECYRMLSSDFDKGKFTAEDPVTFYDVPWPVLHPFGTYGPEDVDWLAVERFFEEVKYAMRAQDFKSFLQDGQRRFHPDRWASRRRWDGIAEKQKNEMQTAVEIVSKSIGCILDKANNSAPPPPTSFSHPTIEYHYADDSPHHLLPRAPGEIVLVLDHDSTEPHGFSAKSLTTELAVVGLKVTEAPGAGVVDDGVKNNNMYVLETTVLPEETVEEEDYQSPQLILARFKQRNALLRRVLDYPQHMENVTEDHLPSEPLSNEPPSAGKL</sequence>
<feature type="region of interest" description="Disordered" evidence="1">
    <location>
        <begin position="435"/>
        <end position="479"/>
    </location>
</feature>
<organism evidence="2 3">
    <name type="scientific">Cristinia sonorae</name>
    <dbReference type="NCBI Taxonomy" id="1940300"/>
    <lineage>
        <taxon>Eukaryota</taxon>
        <taxon>Fungi</taxon>
        <taxon>Dikarya</taxon>
        <taxon>Basidiomycota</taxon>
        <taxon>Agaricomycotina</taxon>
        <taxon>Agaricomycetes</taxon>
        <taxon>Agaricomycetidae</taxon>
        <taxon>Agaricales</taxon>
        <taxon>Pleurotineae</taxon>
        <taxon>Stephanosporaceae</taxon>
        <taxon>Cristinia</taxon>
    </lineage>
</organism>
<dbReference type="OrthoDB" id="8062037at2759"/>
<protein>
    <submittedName>
        <fullName evidence="2">Uncharacterized protein</fullName>
    </submittedName>
</protein>
<dbReference type="Proteomes" id="UP000813824">
    <property type="component" value="Unassembled WGS sequence"/>
</dbReference>
<feature type="compositionally biased region" description="Low complexity" evidence="1">
    <location>
        <begin position="759"/>
        <end position="772"/>
    </location>
</feature>
<feature type="region of interest" description="Disordered" evidence="1">
    <location>
        <begin position="375"/>
        <end position="408"/>
    </location>
</feature>
<feature type="compositionally biased region" description="Low complexity" evidence="1">
    <location>
        <begin position="182"/>
        <end position="205"/>
    </location>
</feature>
<comment type="caution">
    <text evidence="2">The sequence shown here is derived from an EMBL/GenBank/DDBJ whole genome shotgun (WGS) entry which is preliminary data.</text>
</comment>
<accession>A0A8K0V036</accession>
<evidence type="ECO:0000256" key="1">
    <source>
        <dbReference type="SAM" id="MobiDB-lite"/>
    </source>
</evidence>
<dbReference type="AlphaFoldDB" id="A0A8K0V036"/>
<feature type="region of interest" description="Disordered" evidence="1">
    <location>
        <begin position="168"/>
        <end position="231"/>
    </location>
</feature>